<reference evidence="2 3" key="1">
    <citation type="submission" date="2020-08" db="EMBL/GenBank/DDBJ databases">
        <title>Genome sequence of Nocardioides mesophilus KACC 16243T.</title>
        <authorList>
            <person name="Hyun D.-W."/>
            <person name="Bae J.-W."/>
        </authorList>
    </citation>
    <scope>NUCLEOTIDE SEQUENCE [LARGE SCALE GENOMIC DNA]</scope>
    <source>
        <strain evidence="2 3">KACC 16243</strain>
    </source>
</reference>
<accession>A0A7G9RBE0</accession>
<dbReference type="Pfam" id="PF00583">
    <property type="entry name" value="Acetyltransf_1"/>
    <property type="match status" value="1"/>
</dbReference>
<dbReference type="SUPFAM" id="SSF55729">
    <property type="entry name" value="Acyl-CoA N-acyltransferases (Nat)"/>
    <property type="match status" value="2"/>
</dbReference>
<dbReference type="InterPro" id="IPR016181">
    <property type="entry name" value="Acyl_CoA_acyltransferase"/>
</dbReference>
<dbReference type="KEGG" id="nmes:H9L09_21270"/>
<dbReference type="Gene3D" id="3.40.630.30">
    <property type="match status" value="1"/>
</dbReference>
<dbReference type="PANTHER" id="PTHR43072">
    <property type="entry name" value="N-ACETYLTRANSFERASE"/>
    <property type="match status" value="1"/>
</dbReference>
<name>A0A7G9RBE0_9ACTN</name>
<dbReference type="CDD" id="cd04301">
    <property type="entry name" value="NAT_SF"/>
    <property type="match status" value="1"/>
</dbReference>
<protein>
    <submittedName>
        <fullName evidence="2">GNAT family N-acetyltransferase</fullName>
    </submittedName>
</protein>
<feature type="domain" description="N-acetyltransferase" evidence="1">
    <location>
        <begin position="4"/>
        <end position="165"/>
    </location>
</feature>
<gene>
    <name evidence="2" type="ORF">H9L09_21270</name>
</gene>
<evidence type="ECO:0000313" key="3">
    <source>
        <dbReference type="Proteomes" id="UP000515947"/>
    </source>
</evidence>
<dbReference type="Proteomes" id="UP000515947">
    <property type="component" value="Chromosome"/>
</dbReference>
<proteinExistence type="predicted"/>
<dbReference type="RefSeq" id="WP_187578757.1">
    <property type="nucleotide sequence ID" value="NZ_CP060713.1"/>
</dbReference>
<organism evidence="2 3">
    <name type="scientific">Nocardioides mesophilus</name>
    <dbReference type="NCBI Taxonomy" id="433659"/>
    <lineage>
        <taxon>Bacteria</taxon>
        <taxon>Bacillati</taxon>
        <taxon>Actinomycetota</taxon>
        <taxon>Actinomycetes</taxon>
        <taxon>Propionibacteriales</taxon>
        <taxon>Nocardioidaceae</taxon>
        <taxon>Nocardioides</taxon>
    </lineage>
</organism>
<dbReference type="InterPro" id="IPR000182">
    <property type="entry name" value="GNAT_dom"/>
</dbReference>
<keyword evidence="3" id="KW-1185">Reference proteome</keyword>
<dbReference type="PANTHER" id="PTHR43072:SF60">
    <property type="entry name" value="L-2,4-DIAMINOBUTYRIC ACID ACETYLTRANSFERASE"/>
    <property type="match status" value="1"/>
</dbReference>
<sequence length="331" mass="36394">MGIEELRIDEPQAAAPVEEVVGLYNAVDAVDAPWSHPWTTTGLAGMLRHGWDGEPPRLFAVREAGRLVGAGELWTSEWDNTDLAWLGVSVHPDERRRGVGTALLARLLEEARACGRTKVGADAWDDPGLAAFAQGHGFERRSQAINRRQVLAEVDPELVEKLYAEARAAAAAYELVRVGGRTPAGMLDAVAELTAAINDAPTDDLDIEDEVFPPERVRGYEDAVLARGQRLYRLLARHRETGVLAGHTIVAVEGERPGLGHQHDTSVVRAHRGHRLGLLLKAGMVRWLHEAEPQLETVDTWNAESNDHMIAVNEQLGYRPIGRAVQYQRPL</sequence>
<evidence type="ECO:0000313" key="2">
    <source>
        <dbReference type="EMBL" id="QNN52915.1"/>
    </source>
</evidence>
<dbReference type="GO" id="GO:0016747">
    <property type="term" value="F:acyltransferase activity, transferring groups other than amino-acyl groups"/>
    <property type="evidence" value="ECO:0007669"/>
    <property type="project" value="InterPro"/>
</dbReference>
<evidence type="ECO:0000259" key="1">
    <source>
        <dbReference type="PROSITE" id="PS51186"/>
    </source>
</evidence>
<keyword evidence="2" id="KW-0808">Transferase</keyword>
<dbReference type="PROSITE" id="PS51186">
    <property type="entry name" value="GNAT"/>
    <property type="match status" value="1"/>
</dbReference>
<dbReference type="EMBL" id="CP060713">
    <property type="protein sequence ID" value="QNN52915.1"/>
    <property type="molecule type" value="Genomic_DNA"/>
</dbReference>
<dbReference type="AlphaFoldDB" id="A0A7G9RBE0"/>